<dbReference type="Gene3D" id="3.10.450.50">
    <property type="match status" value="1"/>
</dbReference>
<dbReference type="STRING" id="673521.SAMN05660991_02991"/>
<dbReference type="InterPro" id="IPR037401">
    <property type="entry name" value="SnoaL-like"/>
</dbReference>
<dbReference type="InterPro" id="IPR032710">
    <property type="entry name" value="NTF2-like_dom_sf"/>
</dbReference>
<name>A0A1H8UQF2_9ACTN</name>
<organism evidence="2 3">
    <name type="scientific">Trujillonella endophytica</name>
    <dbReference type="NCBI Taxonomy" id="673521"/>
    <lineage>
        <taxon>Bacteria</taxon>
        <taxon>Bacillati</taxon>
        <taxon>Actinomycetota</taxon>
        <taxon>Actinomycetes</taxon>
        <taxon>Geodermatophilales</taxon>
        <taxon>Geodermatophilaceae</taxon>
        <taxon>Trujillonella</taxon>
    </lineage>
</organism>
<dbReference type="EMBL" id="FOEE01000009">
    <property type="protein sequence ID" value="SEP05144.1"/>
    <property type="molecule type" value="Genomic_DNA"/>
</dbReference>
<evidence type="ECO:0000259" key="1">
    <source>
        <dbReference type="Pfam" id="PF13577"/>
    </source>
</evidence>
<dbReference type="Proteomes" id="UP000198960">
    <property type="component" value="Unassembled WGS sequence"/>
</dbReference>
<dbReference type="AlphaFoldDB" id="A0A1H8UQF2"/>
<reference evidence="3" key="1">
    <citation type="submission" date="2016-10" db="EMBL/GenBank/DDBJ databases">
        <authorList>
            <person name="Varghese N."/>
            <person name="Submissions S."/>
        </authorList>
    </citation>
    <scope>NUCLEOTIDE SEQUENCE [LARGE SCALE GENOMIC DNA]</scope>
    <source>
        <strain evidence="3">DSM 45413</strain>
    </source>
</reference>
<feature type="domain" description="SnoaL-like" evidence="1">
    <location>
        <begin position="11"/>
        <end position="126"/>
    </location>
</feature>
<evidence type="ECO:0000313" key="2">
    <source>
        <dbReference type="EMBL" id="SEP05144.1"/>
    </source>
</evidence>
<gene>
    <name evidence="2" type="ORF">SAMN05660991_02991</name>
</gene>
<proteinExistence type="predicted"/>
<dbReference type="CDD" id="cd00531">
    <property type="entry name" value="NTF2_like"/>
    <property type="match status" value="1"/>
</dbReference>
<dbReference type="RefSeq" id="WP_091944905.1">
    <property type="nucleotide sequence ID" value="NZ_FOEE01000009.1"/>
</dbReference>
<dbReference type="Pfam" id="PF13577">
    <property type="entry name" value="SnoaL_4"/>
    <property type="match status" value="1"/>
</dbReference>
<evidence type="ECO:0000313" key="3">
    <source>
        <dbReference type="Proteomes" id="UP000198960"/>
    </source>
</evidence>
<dbReference type="OrthoDB" id="4555743at2"/>
<keyword evidence="3" id="KW-1185">Reference proteome</keyword>
<accession>A0A1H8UQF2</accession>
<dbReference type="SUPFAM" id="SSF54427">
    <property type="entry name" value="NTF2-like"/>
    <property type="match status" value="1"/>
</dbReference>
<sequence length="132" mass="13783">MAGVDKASVDAGVRAAIAALSRAQDAGRPDDLVALYTADATLELPGADPVVGAAALREAFAAWAPKVPQLHLVGNVVVTPGGPDEATAVSDVAMMQRGESGWAVRIVGRYRDTFLLQGDGWRLHRRSTTFSA</sequence>
<protein>
    <submittedName>
        <fullName evidence="2">SnoaL-like domain-containing protein</fullName>
    </submittedName>
</protein>